<feature type="domain" description="Response regulatory" evidence="3">
    <location>
        <begin position="18"/>
        <end position="136"/>
    </location>
</feature>
<dbReference type="InterPro" id="IPR050595">
    <property type="entry name" value="Bact_response_regulator"/>
</dbReference>
<dbReference type="Gene3D" id="3.40.50.2300">
    <property type="match status" value="1"/>
</dbReference>
<gene>
    <name evidence="4" type="ORF">HLUCCA11_18240</name>
</gene>
<evidence type="ECO:0000256" key="1">
    <source>
        <dbReference type="ARBA" id="ARBA00022553"/>
    </source>
</evidence>
<dbReference type="PANTHER" id="PTHR44591">
    <property type="entry name" value="STRESS RESPONSE REGULATOR PROTEIN 1"/>
    <property type="match status" value="1"/>
</dbReference>
<dbReference type="SUPFAM" id="SSF52172">
    <property type="entry name" value="CheY-like"/>
    <property type="match status" value="1"/>
</dbReference>
<evidence type="ECO:0000313" key="4">
    <source>
        <dbReference type="EMBL" id="KPQ33563.1"/>
    </source>
</evidence>
<sequence>MYSSKPPLESATNLNDICVLVVDDNDDTREMVACLLEQVGAQVLITASAHEALMRLADASPDILVSDIGMPEMDGYMLMDQVKALPPGQGGQIPAIALTAYAGEIDYQKAMSAGFQQHLTKPVEPDALISAISTLLKLDSLPPNLNLNLIFCLYYPSLSFRQKGKEITKSSGYRKTIDSIKG</sequence>
<dbReference type="InterPro" id="IPR011006">
    <property type="entry name" value="CheY-like_superfamily"/>
</dbReference>
<dbReference type="PROSITE" id="PS50110">
    <property type="entry name" value="RESPONSE_REGULATORY"/>
    <property type="match status" value="1"/>
</dbReference>
<dbReference type="STRING" id="1666911.HLUCCA11_18240"/>
<dbReference type="InterPro" id="IPR001789">
    <property type="entry name" value="Sig_transdc_resp-reg_receiver"/>
</dbReference>
<protein>
    <submittedName>
        <fullName evidence="4">Response regulator</fullName>
    </submittedName>
</protein>
<accession>A0A0P8DBV2</accession>
<dbReference type="AlphaFoldDB" id="A0A0P8DBV2"/>
<evidence type="ECO:0000313" key="5">
    <source>
        <dbReference type="Proteomes" id="UP000050465"/>
    </source>
</evidence>
<dbReference type="PATRIC" id="fig|1666911.3.peg.1421"/>
<evidence type="ECO:0000259" key="3">
    <source>
        <dbReference type="PROSITE" id="PS50110"/>
    </source>
</evidence>
<dbReference type="GO" id="GO:0000160">
    <property type="term" value="P:phosphorelay signal transduction system"/>
    <property type="evidence" value="ECO:0007669"/>
    <property type="project" value="InterPro"/>
</dbReference>
<dbReference type="Pfam" id="PF00072">
    <property type="entry name" value="Response_reg"/>
    <property type="match status" value="1"/>
</dbReference>
<reference evidence="4 5" key="1">
    <citation type="submission" date="2015-09" db="EMBL/GenBank/DDBJ databases">
        <title>Identification and resolution of microdiversity through metagenomic sequencing of parallel consortia.</title>
        <authorList>
            <person name="Nelson W.C."/>
            <person name="Romine M.F."/>
            <person name="Lindemann S.R."/>
        </authorList>
    </citation>
    <scope>NUCLEOTIDE SEQUENCE [LARGE SCALE GENOMIC DNA]</scope>
    <source>
        <strain evidence="4">Ana</strain>
    </source>
</reference>
<dbReference type="PANTHER" id="PTHR44591:SF23">
    <property type="entry name" value="CHEY SUBFAMILY"/>
    <property type="match status" value="1"/>
</dbReference>
<feature type="modified residue" description="4-aspartylphosphate" evidence="2">
    <location>
        <position position="67"/>
    </location>
</feature>
<keyword evidence="1 2" id="KW-0597">Phosphoprotein</keyword>
<dbReference type="Proteomes" id="UP000050465">
    <property type="component" value="Unassembled WGS sequence"/>
</dbReference>
<dbReference type="CDD" id="cd17580">
    <property type="entry name" value="REC_2_DhkD-like"/>
    <property type="match status" value="1"/>
</dbReference>
<comment type="caution">
    <text evidence="4">The sequence shown here is derived from an EMBL/GenBank/DDBJ whole genome shotgun (WGS) entry which is preliminary data.</text>
</comment>
<name>A0A0P8DBV2_9CYAN</name>
<dbReference type="SMART" id="SM00448">
    <property type="entry name" value="REC"/>
    <property type="match status" value="1"/>
</dbReference>
<proteinExistence type="predicted"/>
<organism evidence="4 5">
    <name type="scientific">Phormidesmis priestleyi Ana</name>
    <dbReference type="NCBI Taxonomy" id="1666911"/>
    <lineage>
        <taxon>Bacteria</taxon>
        <taxon>Bacillati</taxon>
        <taxon>Cyanobacteriota</taxon>
        <taxon>Cyanophyceae</taxon>
        <taxon>Leptolyngbyales</taxon>
        <taxon>Leptolyngbyaceae</taxon>
        <taxon>Phormidesmis</taxon>
    </lineage>
</organism>
<evidence type="ECO:0000256" key="2">
    <source>
        <dbReference type="PROSITE-ProRule" id="PRU00169"/>
    </source>
</evidence>
<dbReference type="EMBL" id="LJZR01000030">
    <property type="protein sequence ID" value="KPQ33563.1"/>
    <property type="molecule type" value="Genomic_DNA"/>
</dbReference>